<evidence type="ECO:0000256" key="5">
    <source>
        <dbReference type="ARBA" id="ARBA00022777"/>
    </source>
</evidence>
<evidence type="ECO:0000313" key="11">
    <source>
        <dbReference type="Proteomes" id="UP000237347"/>
    </source>
</evidence>
<keyword evidence="5 10" id="KW-0418">Kinase</keyword>
<dbReference type="PROSITE" id="PS50011">
    <property type="entry name" value="PROTEIN_KINASE_DOM"/>
    <property type="match status" value="1"/>
</dbReference>
<evidence type="ECO:0000256" key="7">
    <source>
        <dbReference type="ARBA" id="ARBA00047899"/>
    </source>
</evidence>
<dbReference type="FunFam" id="1.10.510.10:FF:001023">
    <property type="entry name" value="Os07g0541700 protein"/>
    <property type="match status" value="1"/>
</dbReference>
<evidence type="ECO:0000259" key="9">
    <source>
        <dbReference type="PROSITE" id="PS50011"/>
    </source>
</evidence>
<dbReference type="PANTHER" id="PTHR48005:SF16">
    <property type="entry name" value="MDIS1-INTERACTING RECEPTOR LIKE KINASE 2-LIKE ISOFORM X1"/>
    <property type="match status" value="1"/>
</dbReference>
<accession>A0AAW0LHC0</accession>
<reference evidence="10 11" key="1">
    <citation type="journal article" date="2018" name="Sci. Data">
        <title>The draft genome sequence of cork oak.</title>
        <authorList>
            <person name="Ramos A.M."/>
            <person name="Usie A."/>
            <person name="Barbosa P."/>
            <person name="Barros P.M."/>
            <person name="Capote T."/>
            <person name="Chaves I."/>
            <person name="Simoes F."/>
            <person name="Abreu I."/>
            <person name="Carrasquinho I."/>
            <person name="Faro C."/>
            <person name="Guimaraes J.B."/>
            <person name="Mendonca D."/>
            <person name="Nobrega F."/>
            <person name="Rodrigues L."/>
            <person name="Saibo N.J.M."/>
            <person name="Varela M.C."/>
            <person name="Egas C."/>
            <person name="Matos J."/>
            <person name="Miguel C.M."/>
            <person name="Oliveira M.M."/>
            <person name="Ricardo C.P."/>
            <person name="Goncalves S."/>
        </authorList>
    </citation>
    <scope>NUCLEOTIDE SEQUENCE [LARGE SCALE GENOMIC DNA]</scope>
    <source>
        <strain evidence="11">cv. HL8</strain>
    </source>
</reference>
<dbReference type="InterPro" id="IPR011009">
    <property type="entry name" value="Kinase-like_dom_sf"/>
</dbReference>
<gene>
    <name evidence="10" type="primary">MIK2_56</name>
    <name evidence="10" type="ORF">CFP56_044035</name>
</gene>
<dbReference type="Pfam" id="PF00069">
    <property type="entry name" value="Pkinase"/>
    <property type="match status" value="1"/>
</dbReference>
<organism evidence="10 11">
    <name type="scientific">Quercus suber</name>
    <name type="common">Cork oak</name>
    <dbReference type="NCBI Taxonomy" id="58331"/>
    <lineage>
        <taxon>Eukaryota</taxon>
        <taxon>Viridiplantae</taxon>
        <taxon>Streptophyta</taxon>
        <taxon>Embryophyta</taxon>
        <taxon>Tracheophyta</taxon>
        <taxon>Spermatophyta</taxon>
        <taxon>Magnoliopsida</taxon>
        <taxon>eudicotyledons</taxon>
        <taxon>Gunneridae</taxon>
        <taxon>Pentapetalae</taxon>
        <taxon>rosids</taxon>
        <taxon>fabids</taxon>
        <taxon>Fagales</taxon>
        <taxon>Fagaceae</taxon>
        <taxon>Quercus</taxon>
    </lineage>
</organism>
<dbReference type="EMBL" id="PKMF04000097">
    <property type="protein sequence ID" value="KAK7850695.1"/>
    <property type="molecule type" value="Genomic_DNA"/>
</dbReference>
<evidence type="ECO:0000256" key="3">
    <source>
        <dbReference type="ARBA" id="ARBA00022679"/>
    </source>
</evidence>
<keyword evidence="11" id="KW-1185">Reference proteome</keyword>
<protein>
    <recommendedName>
        <fullName evidence="1">non-specific serine/threonine protein kinase</fullName>
        <ecNumber evidence="1">2.7.11.1</ecNumber>
    </recommendedName>
</protein>
<dbReference type="EC" id="2.7.11.1" evidence="1"/>
<keyword evidence="4" id="KW-0547">Nucleotide-binding</keyword>
<dbReference type="PANTHER" id="PTHR48005">
    <property type="entry name" value="LEUCINE RICH REPEAT KINASE 2"/>
    <property type="match status" value="1"/>
</dbReference>
<comment type="catalytic activity">
    <reaction evidence="8">
        <text>L-seryl-[protein] + ATP = O-phospho-L-seryl-[protein] + ADP + H(+)</text>
        <dbReference type="Rhea" id="RHEA:17989"/>
        <dbReference type="Rhea" id="RHEA-COMP:9863"/>
        <dbReference type="Rhea" id="RHEA-COMP:11604"/>
        <dbReference type="ChEBI" id="CHEBI:15378"/>
        <dbReference type="ChEBI" id="CHEBI:29999"/>
        <dbReference type="ChEBI" id="CHEBI:30616"/>
        <dbReference type="ChEBI" id="CHEBI:83421"/>
        <dbReference type="ChEBI" id="CHEBI:456216"/>
        <dbReference type="EC" id="2.7.11.1"/>
    </reaction>
</comment>
<dbReference type="GO" id="GO:0004674">
    <property type="term" value="F:protein serine/threonine kinase activity"/>
    <property type="evidence" value="ECO:0007669"/>
    <property type="project" value="UniProtKB-KW"/>
</dbReference>
<keyword evidence="6" id="KW-0067">ATP-binding</keyword>
<keyword evidence="3" id="KW-0808">Transferase</keyword>
<dbReference type="SUPFAM" id="SSF56112">
    <property type="entry name" value="Protein kinase-like (PK-like)"/>
    <property type="match status" value="1"/>
</dbReference>
<evidence type="ECO:0000256" key="6">
    <source>
        <dbReference type="ARBA" id="ARBA00022840"/>
    </source>
</evidence>
<evidence type="ECO:0000256" key="8">
    <source>
        <dbReference type="ARBA" id="ARBA00048679"/>
    </source>
</evidence>
<dbReference type="PROSITE" id="PS00109">
    <property type="entry name" value="PROTEIN_KINASE_TYR"/>
    <property type="match status" value="1"/>
</dbReference>
<dbReference type="AlphaFoldDB" id="A0AAW0LHC0"/>
<dbReference type="Gene3D" id="1.10.510.10">
    <property type="entry name" value="Transferase(Phosphotransferase) domain 1"/>
    <property type="match status" value="1"/>
</dbReference>
<dbReference type="InterPro" id="IPR051420">
    <property type="entry name" value="Ser_Thr_Kinases_DiverseReg"/>
</dbReference>
<evidence type="ECO:0000256" key="1">
    <source>
        <dbReference type="ARBA" id="ARBA00012513"/>
    </source>
</evidence>
<keyword evidence="2" id="KW-0723">Serine/threonine-protein kinase</keyword>
<dbReference type="InterPro" id="IPR008266">
    <property type="entry name" value="Tyr_kinase_AS"/>
</dbReference>
<feature type="domain" description="Protein kinase" evidence="9">
    <location>
        <begin position="1"/>
        <end position="350"/>
    </location>
</feature>
<name>A0AAW0LHC0_QUESU</name>
<dbReference type="Proteomes" id="UP000237347">
    <property type="component" value="Unassembled WGS sequence"/>
</dbReference>
<keyword evidence="10" id="KW-0675">Receptor</keyword>
<dbReference type="InterPro" id="IPR000719">
    <property type="entry name" value="Prot_kinase_dom"/>
</dbReference>
<dbReference type="GO" id="GO:0005524">
    <property type="term" value="F:ATP binding"/>
    <property type="evidence" value="ECO:0007669"/>
    <property type="project" value="UniProtKB-KW"/>
</dbReference>
<evidence type="ECO:0000256" key="2">
    <source>
        <dbReference type="ARBA" id="ARBA00022527"/>
    </source>
</evidence>
<evidence type="ECO:0000313" key="10">
    <source>
        <dbReference type="EMBL" id="KAK7850695.1"/>
    </source>
</evidence>
<comment type="catalytic activity">
    <reaction evidence="7">
        <text>L-threonyl-[protein] + ATP = O-phospho-L-threonyl-[protein] + ADP + H(+)</text>
        <dbReference type="Rhea" id="RHEA:46608"/>
        <dbReference type="Rhea" id="RHEA-COMP:11060"/>
        <dbReference type="Rhea" id="RHEA-COMP:11605"/>
        <dbReference type="ChEBI" id="CHEBI:15378"/>
        <dbReference type="ChEBI" id="CHEBI:30013"/>
        <dbReference type="ChEBI" id="CHEBI:30616"/>
        <dbReference type="ChEBI" id="CHEBI:61977"/>
        <dbReference type="ChEBI" id="CHEBI:456216"/>
        <dbReference type="EC" id="2.7.11.1"/>
    </reaction>
</comment>
<sequence>MEILHLKTSLQQQRTLTSDIALEPVVMVVFTKQRYLEPAFDKSFRNEAKVLSEVRHHNIVKLYGYCLHNQCMFLVYEYMEKGSLFYAISNDVKAKELDWKKRVNIIKGIANALSYLHHDCIPTIIHRDLTTSNILLNSELEGFVVDFGIARPLNLDSSNLTTLVGTYGYIAPVVTLALACLRSNPKSRPTMKHLSQEILVRKPPLPKPFYEISMWELMNQCKKYISLGFLVIVFSLVPIEGQCSCVQRDGLAVKEDFEVLLQPKFAAAIIENDVIVMGRDGLAVKDDFKLLMQHEVAAAIIEEDVIITNVVLVVTLALAYLRSNPKSRPTMKHVSQEILVRKPPLPKPFYEISMRELMNQEIYLGQELGKV</sequence>
<proteinExistence type="predicted"/>
<evidence type="ECO:0000256" key="4">
    <source>
        <dbReference type="ARBA" id="ARBA00022741"/>
    </source>
</evidence>
<comment type="caution">
    <text evidence="10">The sequence shown here is derived from an EMBL/GenBank/DDBJ whole genome shotgun (WGS) entry which is preliminary data.</text>
</comment>